<comment type="caution">
    <text evidence="1">The sequence shown here is derived from an EMBL/GenBank/DDBJ whole genome shotgun (WGS) entry which is preliminary data.</text>
</comment>
<reference evidence="1 2" key="1">
    <citation type="submission" date="2019-03" db="EMBL/GenBank/DDBJ databases">
        <title>First draft genome of Liparis tanakae, snailfish: a comprehensive survey of snailfish specific genes.</title>
        <authorList>
            <person name="Kim W."/>
            <person name="Song I."/>
            <person name="Jeong J.-H."/>
            <person name="Kim D."/>
            <person name="Kim S."/>
            <person name="Ryu S."/>
            <person name="Song J.Y."/>
            <person name="Lee S.K."/>
        </authorList>
    </citation>
    <scope>NUCLEOTIDE SEQUENCE [LARGE SCALE GENOMIC DNA]</scope>
    <source>
        <tissue evidence="1">Muscle</tissue>
    </source>
</reference>
<evidence type="ECO:0000313" key="2">
    <source>
        <dbReference type="Proteomes" id="UP000314294"/>
    </source>
</evidence>
<dbReference type="AlphaFoldDB" id="A0A4Z2FZK1"/>
<dbReference type="Proteomes" id="UP000314294">
    <property type="component" value="Unassembled WGS sequence"/>
</dbReference>
<evidence type="ECO:0000313" key="1">
    <source>
        <dbReference type="EMBL" id="TNN46657.1"/>
    </source>
</evidence>
<protein>
    <submittedName>
        <fullName evidence="1">Uncharacterized protein</fullName>
    </submittedName>
</protein>
<keyword evidence="2" id="KW-1185">Reference proteome</keyword>
<dbReference type="EMBL" id="SRLO01000779">
    <property type="protein sequence ID" value="TNN46657.1"/>
    <property type="molecule type" value="Genomic_DNA"/>
</dbReference>
<sequence length="120" mass="13387">MTNTRTGYRVTWYSGGTATGLQTTVQGTQINGRLSLISSDTKPRSRNTTRRSTRHVQVVLLGHSSAYGFRDTHLDRHTPGQTHTWTDTQRCYSGAFLWRGSGSGEHERIIITFLLPASCC</sequence>
<organism evidence="1 2">
    <name type="scientific">Liparis tanakae</name>
    <name type="common">Tanaka's snailfish</name>
    <dbReference type="NCBI Taxonomy" id="230148"/>
    <lineage>
        <taxon>Eukaryota</taxon>
        <taxon>Metazoa</taxon>
        <taxon>Chordata</taxon>
        <taxon>Craniata</taxon>
        <taxon>Vertebrata</taxon>
        <taxon>Euteleostomi</taxon>
        <taxon>Actinopterygii</taxon>
        <taxon>Neopterygii</taxon>
        <taxon>Teleostei</taxon>
        <taxon>Neoteleostei</taxon>
        <taxon>Acanthomorphata</taxon>
        <taxon>Eupercaria</taxon>
        <taxon>Perciformes</taxon>
        <taxon>Cottioidei</taxon>
        <taxon>Cottales</taxon>
        <taxon>Liparidae</taxon>
        <taxon>Liparis</taxon>
    </lineage>
</organism>
<accession>A0A4Z2FZK1</accession>
<proteinExistence type="predicted"/>
<name>A0A4Z2FZK1_9TELE</name>
<gene>
    <name evidence="1" type="ORF">EYF80_043126</name>
</gene>